<gene>
    <name evidence="4" type="ORF">AB0I48_12625</name>
</gene>
<reference evidence="4 5" key="1">
    <citation type="submission" date="2024-06" db="EMBL/GenBank/DDBJ databases">
        <title>The Natural Products Discovery Center: Release of the First 8490 Sequenced Strains for Exploring Actinobacteria Biosynthetic Diversity.</title>
        <authorList>
            <person name="Kalkreuter E."/>
            <person name="Kautsar S.A."/>
            <person name="Yang D."/>
            <person name="Bader C.D."/>
            <person name="Teijaro C.N."/>
            <person name="Fluegel L."/>
            <person name="Davis C.M."/>
            <person name="Simpson J.R."/>
            <person name="Lauterbach L."/>
            <person name="Steele A.D."/>
            <person name="Gui C."/>
            <person name="Meng S."/>
            <person name="Li G."/>
            <person name="Viehrig K."/>
            <person name="Ye F."/>
            <person name="Su P."/>
            <person name="Kiefer A.F."/>
            <person name="Nichols A."/>
            <person name="Cepeda A.J."/>
            <person name="Yan W."/>
            <person name="Fan B."/>
            <person name="Jiang Y."/>
            <person name="Adhikari A."/>
            <person name="Zheng C.-J."/>
            <person name="Schuster L."/>
            <person name="Cowan T.M."/>
            <person name="Smanski M.J."/>
            <person name="Chevrette M.G."/>
            <person name="De Carvalho L.P.S."/>
            <person name="Shen B."/>
        </authorList>
    </citation>
    <scope>NUCLEOTIDE SEQUENCE [LARGE SCALE GENOMIC DNA]</scope>
    <source>
        <strain evidence="4 5">NPDC050403</strain>
    </source>
</reference>
<dbReference type="InterPro" id="IPR039536">
    <property type="entry name" value="TetR_C_Proteobacteria"/>
</dbReference>
<dbReference type="PANTHER" id="PTHR30055">
    <property type="entry name" value="HTH-TYPE TRANSCRIPTIONAL REGULATOR RUTR"/>
    <property type="match status" value="1"/>
</dbReference>
<dbReference type="RefSeq" id="WP_232839680.1">
    <property type="nucleotide sequence ID" value="NZ_JBEXKW010000114.1"/>
</dbReference>
<organism evidence="4 5">
    <name type="scientific">Nocardia aurea</name>
    <dbReference type="NCBI Taxonomy" id="2144174"/>
    <lineage>
        <taxon>Bacteria</taxon>
        <taxon>Bacillati</taxon>
        <taxon>Actinomycetota</taxon>
        <taxon>Actinomycetes</taxon>
        <taxon>Mycobacteriales</taxon>
        <taxon>Nocardiaceae</taxon>
        <taxon>Nocardia</taxon>
    </lineage>
</organism>
<name>A0ABV3FSL6_9NOCA</name>
<dbReference type="InterPro" id="IPR001647">
    <property type="entry name" value="HTH_TetR"/>
</dbReference>
<keyword evidence="5" id="KW-1185">Reference proteome</keyword>
<dbReference type="SUPFAM" id="SSF46689">
    <property type="entry name" value="Homeodomain-like"/>
    <property type="match status" value="1"/>
</dbReference>
<evidence type="ECO:0000313" key="4">
    <source>
        <dbReference type="EMBL" id="MEV0708404.1"/>
    </source>
</evidence>
<dbReference type="InterPro" id="IPR009057">
    <property type="entry name" value="Homeodomain-like_sf"/>
</dbReference>
<feature type="DNA-binding region" description="H-T-H motif" evidence="2">
    <location>
        <begin position="38"/>
        <end position="57"/>
    </location>
</feature>
<evidence type="ECO:0000256" key="2">
    <source>
        <dbReference type="PROSITE-ProRule" id="PRU00335"/>
    </source>
</evidence>
<dbReference type="Gene3D" id="1.10.357.10">
    <property type="entry name" value="Tetracycline Repressor, domain 2"/>
    <property type="match status" value="1"/>
</dbReference>
<sequence length="208" mass="23158">MTATRRGRPTRTEAEQLDERLRRAAVATFLSHGYDGTTMEAVARAAEVTKRTLYARYPDKHALFVSVIPWALSRLESAETDTEFDGEDLAGALTAIGRAAIARAVDPDSSQLVRIALTESARFPEFGISRESMLWSAQQRAVMAVLREHERRTGARLDDVELAAEQFIAMVALVPGRMADFGILRAPEEEERHLRHAVTLFLNGILPR</sequence>
<keyword evidence="1 2" id="KW-0238">DNA-binding</keyword>
<evidence type="ECO:0000313" key="5">
    <source>
        <dbReference type="Proteomes" id="UP001551695"/>
    </source>
</evidence>
<dbReference type="Gene3D" id="1.10.10.60">
    <property type="entry name" value="Homeodomain-like"/>
    <property type="match status" value="1"/>
</dbReference>
<protein>
    <submittedName>
        <fullName evidence="4">TetR/AcrR family transcriptional regulator</fullName>
    </submittedName>
</protein>
<dbReference type="InterPro" id="IPR050109">
    <property type="entry name" value="HTH-type_TetR-like_transc_reg"/>
</dbReference>
<accession>A0ABV3FSL6</accession>
<dbReference type="EMBL" id="JBFAKC010000005">
    <property type="protein sequence ID" value="MEV0708404.1"/>
    <property type="molecule type" value="Genomic_DNA"/>
</dbReference>
<dbReference type="Pfam" id="PF00440">
    <property type="entry name" value="TetR_N"/>
    <property type="match status" value="1"/>
</dbReference>
<evidence type="ECO:0000256" key="1">
    <source>
        <dbReference type="ARBA" id="ARBA00023125"/>
    </source>
</evidence>
<dbReference type="SUPFAM" id="SSF48498">
    <property type="entry name" value="Tetracyclin repressor-like, C-terminal domain"/>
    <property type="match status" value="1"/>
</dbReference>
<dbReference type="PANTHER" id="PTHR30055:SF146">
    <property type="entry name" value="HTH-TYPE TRANSCRIPTIONAL DUAL REGULATOR CECR"/>
    <property type="match status" value="1"/>
</dbReference>
<dbReference type="PROSITE" id="PS50977">
    <property type="entry name" value="HTH_TETR_2"/>
    <property type="match status" value="1"/>
</dbReference>
<dbReference type="Pfam" id="PF14246">
    <property type="entry name" value="TetR_C_7"/>
    <property type="match status" value="1"/>
</dbReference>
<dbReference type="InterPro" id="IPR036271">
    <property type="entry name" value="Tet_transcr_reg_TetR-rel_C_sf"/>
</dbReference>
<evidence type="ECO:0000259" key="3">
    <source>
        <dbReference type="PROSITE" id="PS50977"/>
    </source>
</evidence>
<proteinExistence type="predicted"/>
<feature type="domain" description="HTH tetR-type" evidence="3">
    <location>
        <begin position="15"/>
        <end position="75"/>
    </location>
</feature>
<dbReference type="Proteomes" id="UP001551695">
    <property type="component" value="Unassembled WGS sequence"/>
</dbReference>
<comment type="caution">
    <text evidence="4">The sequence shown here is derived from an EMBL/GenBank/DDBJ whole genome shotgun (WGS) entry which is preliminary data.</text>
</comment>